<dbReference type="EMBL" id="KV700125">
    <property type="protein sequence ID" value="OCF34481.1"/>
    <property type="molecule type" value="Genomic_DNA"/>
</dbReference>
<dbReference type="STRING" id="1296120.A0A1B9GTV9"/>
<feature type="transmembrane region" description="Helical" evidence="2">
    <location>
        <begin position="247"/>
        <end position="267"/>
    </location>
</feature>
<protein>
    <recommendedName>
        <fullName evidence="3">HPP transmembrane region domain-containing protein</fullName>
    </recommendedName>
</protein>
<sequence>MDRQSRFDSHADGAAAGPSSRSLSTATTLRPSPSPHHRSSSRGARRRSPSPRRLRAVPEGGTSTVIAPEAKKNPGGSSTGSAGPSSDPTSIAIRHSRWLLAEDYRERIPPMISRFIGYRPPGAVPPYEPLPFPPFSWLKHIDLKYEVWIFAFIGSLGAILLVEAIASTDTAFREVYHSPLVITSFGAAAVLCFGVIESPLAQPRNHIIGNFFGALIGTILTRLFTLHGGGAEYRGFLENTEFHGSTFVNGGLVVSVTLLVTLMLGVVHPPAGATALAAATDMHVVPMSWRYIPVVLVSSILVIIWAMIINNLGRRRYPVYWWAPQRCFVVSDAPRTRESEELALKTLEEGKLRKAEDGGRTAEDLLVRRMEGRGGTMNDLDHAADGSSPDVNRSGLERRPSHWGGTMEPLYKVMSASDRERAEGR</sequence>
<reference evidence="4 5" key="1">
    <citation type="submission" date="2013-07" db="EMBL/GenBank/DDBJ databases">
        <title>The Genome Sequence of Cryptococcus heveanensis BCC8398.</title>
        <authorList>
            <consortium name="The Broad Institute Genome Sequencing Platform"/>
            <person name="Cuomo C."/>
            <person name="Litvintseva A."/>
            <person name="Chen Y."/>
            <person name="Heitman J."/>
            <person name="Sun S."/>
            <person name="Springer D."/>
            <person name="Dromer F."/>
            <person name="Young S.K."/>
            <person name="Zeng Q."/>
            <person name="Gargeya S."/>
            <person name="Fitzgerald M."/>
            <person name="Abouelleil A."/>
            <person name="Alvarado L."/>
            <person name="Berlin A.M."/>
            <person name="Chapman S.B."/>
            <person name="Dewar J."/>
            <person name="Goldberg J."/>
            <person name="Griggs A."/>
            <person name="Gujja S."/>
            <person name="Hansen M."/>
            <person name="Howarth C."/>
            <person name="Imamovic A."/>
            <person name="Larimer J."/>
            <person name="McCowan C."/>
            <person name="Murphy C."/>
            <person name="Pearson M."/>
            <person name="Priest M."/>
            <person name="Roberts A."/>
            <person name="Saif S."/>
            <person name="Shea T."/>
            <person name="Sykes S."/>
            <person name="Wortman J."/>
            <person name="Nusbaum C."/>
            <person name="Birren B."/>
        </authorList>
    </citation>
    <scope>NUCLEOTIDE SEQUENCE [LARGE SCALE GENOMIC DNA]</scope>
    <source>
        <strain evidence="4 5">BCC8398</strain>
    </source>
</reference>
<feature type="compositionally biased region" description="Basic residues" evidence="1">
    <location>
        <begin position="35"/>
        <end position="55"/>
    </location>
</feature>
<gene>
    <name evidence="4" type="ORF">I316_03996</name>
</gene>
<keyword evidence="2" id="KW-0472">Membrane</keyword>
<proteinExistence type="predicted"/>
<dbReference type="InterPro" id="IPR058581">
    <property type="entry name" value="TM_HPP"/>
</dbReference>
<dbReference type="Proteomes" id="UP000092666">
    <property type="component" value="Unassembled WGS sequence"/>
</dbReference>
<feature type="region of interest" description="Disordered" evidence="1">
    <location>
        <begin position="374"/>
        <end position="425"/>
    </location>
</feature>
<feature type="compositionally biased region" description="Basic and acidic residues" evidence="1">
    <location>
        <begin position="1"/>
        <end position="11"/>
    </location>
</feature>
<dbReference type="AlphaFoldDB" id="A0A1B9GTV9"/>
<keyword evidence="5" id="KW-1185">Reference proteome</keyword>
<feature type="transmembrane region" description="Helical" evidence="2">
    <location>
        <begin position="208"/>
        <end position="227"/>
    </location>
</feature>
<dbReference type="PANTHER" id="PTHR33741">
    <property type="entry name" value="TRANSMEMBRANE PROTEIN DDB_G0269096-RELATED"/>
    <property type="match status" value="1"/>
</dbReference>
<evidence type="ECO:0000259" key="3">
    <source>
        <dbReference type="Pfam" id="PF04982"/>
    </source>
</evidence>
<feature type="compositionally biased region" description="Low complexity" evidence="1">
    <location>
        <begin position="18"/>
        <end position="31"/>
    </location>
</feature>
<feature type="transmembrane region" description="Helical" evidence="2">
    <location>
        <begin position="147"/>
        <end position="166"/>
    </location>
</feature>
<feature type="region of interest" description="Disordered" evidence="1">
    <location>
        <begin position="1"/>
        <end position="90"/>
    </location>
</feature>
<feature type="transmembrane region" description="Helical" evidence="2">
    <location>
        <begin position="178"/>
        <end position="196"/>
    </location>
</feature>
<dbReference type="InterPro" id="IPR007065">
    <property type="entry name" value="HPP"/>
</dbReference>
<name>A0A1B9GTV9_9TREE</name>
<reference evidence="5" key="2">
    <citation type="submission" date="2013-12" db="EMBL/GenBank/DDBJ databases">
        <title>Evolution of pathogenesis and genome organization in the Tremellales.</title>
        <authorList>
            <person name="Cuomo C."/>
            <person name="Litvintseva A."/>
            <person name="Heitman J."/>
            <person name="Chen Y."/>
            <person name="Sun S."/>
            <person name="Springer D."/>
            <person name="Dromer F."/>
            <person name="Young S."/>
            <person name="Zeng Q."/>
            <person name="Chapman S."/>
            <person name="Gujja S."/>
            <person name="Saif S."/>
            <person name="Birren B."/>
        </authorList>
    </citation>
    <scope>NUCLEOTIDE SEQUENCE [LARGE SCALE GENOMIC DNA]</scope>
    <source>
        <strain evidence="5">BCC8398</strain>
    </source>
</reference>
<keyword evidence="2" id="KW-1133">Transmembrane helix</keyword>
<feature type="transmembrane region" description="Helical" evidence="2">
    <location>
        <begin position="288"/>
        <end position="308"/>
    </location>
</feature>
<organism evidence="4 5">
    <name type="scientific">Kwoniella heveanensis BCC8398</name>
    <dbReference type="NCBI Taxonomy" id="1296120"/>
    <lineage>
        <taxon>Eukaryota</taxon>
        <taxon>Fungi</taxon>
        <taxon>Dikarya</taxon>
        <taxon>Basidiomycota</taxon>
        <taxon>Agaricomycotina</taxon>
        <taxon>Tremellomycetes</taxon>
        <taxon>Tremellales</taxon>
        <taxon>Cryptococcaceae</taxon>
        <taxon>Kwoniella</taxon>
    </lineage>
</organism>
<accession>A0A1B9GTV9</accession>
<dbReference type="OrthoDB" id="2016548at2759"/>
<feature type="domain" description="HPP transmembrane region" evidence="3">
    <location>
        <begin position="144"/>
        <end position="318"/>
    </location>
</feature>
<dbReference type="PANTHER" id="PTHR33741:SF5">
    <property type="entry name" value="TRANSMEMBRANE PROTEIN DDB_G0269096-RELATED"/>
    <property type="match status" value="1"/>
</dbReference>
<keyword evidence="2" id="KW-0812">Transmembrane</keyword>
<dbReference type="Pfam" id="PF04982">
    <property type="entry name" value="TM_HPP"/>
    <property type="match status" value="1"/>
</dbReference>
<evidence type="ECO:0000313" key="5">
    <source>
        <dbReference type="Proteomes" id="UP000092666"/>
    </source>
</evidence>
<feature type="compositionally biased region" description="Low complexity" evidence="1">
    <location>
        <begin position="74"/>
        <end position="90"/>
    </location>
</feature>
<evidence type="ECO:0000256" key="1">
    <source>
        <dbReference type="SAM" id="MobiDB-lite"/>
    </source>
</evidence>
<evidence type="ECO:0000313" key="4">
    <source>
        <dbReference type="EMBL" id="OCF34481.1"/>
    </source>
</evidence>
<evidence type="ECO:0000256" key="2">
    <source>
        <dbReference type="SAM" id="Phobius"/>
    </source>
</evidence>